<dbReference type="RefSeq" id="WP_090600114.1">
    <property type="nucleotide sequence ID" value="NZ_FNCS01000029.1"/>
</dbReference>
<dbReference type="InterPro" id="IPR036390">
    <property type="entry name" value="WH_DNA-bd_sf"/>
</dbReference>
<dbReference type="CDD" id="cd00090">
    <property type="entry name" value="HTH_ARSR"/>
    <property type="match status" value="1"/>
</dbReference>
<dbReference type="STRING" id="440168.SAMN04487974_12910"/>
<sequence>MATFHPQLHTIFAALSDKTRLNVIERLAMGPASISELSEPFKMAGPSFLKHIKVLESAGLVRSEKRGRVRSVTLMPDALQWVDHWVGRHRQQWEHRLDNLGTFLSDGDN</sequence>
<dbReference type="PANTHER" id="PTHR38600">
    <property type="entry name" value="TRANSCRIPTIONAL REGULATORY PROTEIN"/>
    <property type="match status" value="1"/>
</dbReference>
<keyword evidence="3" id="KW-1185">Reference proteome</keyword>
<keyword evidence="2" id="KW-0238">DNA-binding</keyword>
<dbReference type="PRINTS" id="PR00778">
    <property type="entry name" value="HTHARSR"/>
</dbReference>
<organism evidence="2 3">
    <name type="scientific">Pelagibacterium luteolum</name>
    <dbReference type="NCBI Taxonomy" id="440168"/>
    <lineage>
        <taxon>Bacteria</taxon>
        <taxon>Pseudomonadati</taxon>
        <taxon>Pseudomonadota</taxon>
        <taxon>Alphaproteobacteria</taxon>
        <taxon>Hyphomicrobiales</taxon>
        <taxon>Devosiaceae</taxon>
        <taxon>Pelagibacterium</taxon>
    </lineage>
</organism>
<evidence type="ECO:0000313" key="3">
    <source>
        <dbReference type="Proteomes" id="UP000199495"/>
    </source>
</evidence>
<evidence type="ECO:0000259" key="1">
    <source>
        <dbReference type="PROSITE" id="PS50987"/>
    </source>
</evidence>
<dbReference type="PROSITE" id="PS50987">
    <property type="entry name" value="HTH_ARSR_2"/>
    <property type="match status" value="1"/>
</dbReference>
<dbReference type="GO" id="GO:0003677">
    <property type="term" value="F:DNA binding"/>
    <property type="evidence" value="ECO:0007669"/>
    <property type="project" value="UniProtKB-KW"/>
</dbReference>
<dbReference type="InterPro" id="IPR011991">
    <property type="entry name" value="ArsR-like_HTH"/>
</dbReference>
<dbReference type="AlphaFoldDB" id="A0A1G8AEM3"/>
<dbReference type="NCBIfam" id="NF033788">
    <property type="entry name" value="HTH_metalloreg"/>
    <property type="match status" value="1"/>
</dbReference>
<gene>
    <name evidence="2" type="ORF">SAMN04487974_12910</name>
</gene>
<protein>
    <submittedName>
        <fullName evidence="2">DNA-binding transcriptional regulator, ArsR family</fullName>
    </submittedName>
</protein>
<evidence type="ECO:0000313" key="2">
    <source>
        <dbReference type="EMBL" id="SDH19333.1"/>
    </source>
</evidence>
<dbReference type="EMBL" id="FNCS01000029">
    <property type="protein sequence ID" value="SDH19333.1"/>
    <property type="molecule type" value="Genomic_DNA"/>
</dbReference>
<feature type="domain" description="HTH arsR-type" evidence="1">
    <location>
        <begin position="1"/>
        <end position="94"/>
    </location>
</feature>
<dbReference type="Pfam" id="PF12840">
    <property type="entry name" value="HTH_20"/>
    <property type="match status" value="1"/>
</dbReference>
<name>A0A1G8AEM3_9HYPH</name>
<accession>A0A1G8AEM3</accession>
<dbReference type="Gene3D" id="1.10.10.10">
    <property type="entry name" value="Winged helix-like DNA-binding domain superfamily/Winged helix DNA-binding domain"/>
    <property type="match status" value="1"/>
</dbReference>
<dbReference type="PANTHER" id="PTHR38600:SF2">
    <property type="entry name" value="SLL0088 PROTEIN"/>
    <property type="match status" value="1"/>
</dbReference>
<dbReference type="Proteomes" id="UP000199495">
    <property type="component" value="Unassembled WGS sequence"/>
</dbReference>
<dbReference type="GO" id="GO:0003700">
    <property type="term" value="F:DNA-binding transcription factor activity"/>
    <property type="evidence" value="ECO:0007669"/>
    <property type="project" value="InterPro"/>
</dbReference>
<dbReference type="SMART" id="SM00418">
    <property type="entry name" value="HTH_ARSR"/>
    <property type="match status" value="1"/>
</dbReference>
<dbReference type="InterPro" id="IPR036388">
    <property type="entry name" value="WH-like_DNA-bd_sf"/>
</dbReference>
<proteinExistence type="predicted"/>
<dbReference type="SUPFAM" id="SSF46785">
    <property type="entry name" value="Winged helix' DNA-binding domain"/>
    <property type="match status" value="1"/>
</dbReference>
<dbReference type="OrthoDB" id="9798998at2"/>
<dbReference type="InterPro" id="IPR001845">
    <property type="entry name" value="HTH_ArsR_DNA-bd_dom"/>
</dbReference>
<reference evidence="2 3" key="1">
    <citation type="submission" date="2016-10" db="EMBL/GenBank/DDBJ databases">
        <authorList>
            <person name="de Groot N.N."/>
        </authorList>
    </citation>
    <scope>NUCLEOTIDE SEQUENCE [LARGE SCALE GENOMIC DNA]</scope>
    <source>
        <strain evidence="2 3">CGMCC 1.10267</strain>
    </source>
</reference>